<gene>
    <name evidence="1" type="ORF">GMARGA_LOCUS4874</name>
</gene>
<organism evidence="1 2">
    <name type="scientific">Gigaspora margarita</name>
    <dbReference type="NCBI Taxonomy" id="4874"/>
    <lineage>
        <taxon>Eukaryota</taxon>
        <taxon>Fungi</taxon>
        <taxon>Fungi incertae sedis</taxon>
        <taxon>Mucoromycota</taxon>
        <taxon>Glomeromycotina</taxon>
        <taxon>Glomeromycetes</taxon>
        <taxon>Diversisporales</taxon>
        <taxon>Gigasporaceae</taxon>
        <taxon>Gigaspora</taxon>
    </lineage>
</organism>
<comment type="caution">
    <text evidence="1">The sequence shown here is derived from an EMBL/GenBank/DDBJ whole genome shotgun (WGS) entry which is preliminary data.</text>
</comment>
<reference evidence="1 2" key="1">
    <citation type="submission" date="2021-06" db="EMBL/GenBank/DDBJ databases">
        <authorList>
            <person name="Kallberg Y."/>
            <person name="Tangrot J."/>
            <person name="Rosling A."/>
        </authorList>
    </citation>
    <scope>NUCLEOTIDE SEQUENCE [LARGE SCALE GENOMIC DNA]</scope>
    <source>
        <strain evidence="1 2">120-4 pot B 10/14</strain>
    </source>
</reference>
<accession>A0ABN7UBS7</accession>
<keyword evidence="2" id="KW-1185">Reference proteome</keyword>
<name>A0ABN7UBS7_GIGMA</name>
<protein>
    <submittedName>
        <fullName evidence="1">43985_t:CDS:1</fullName>
    </submittedName>
</protein>
<evidence type="ECO:0000313" key="1">
    <source>
        <dbReference type="EMBL" id="CAG8557922.1"/>
    </source>
</evidence>
<sequence>MPMTMKSKSTIQVEKQEKKTYLLFFSFSKVKNRQDLHEEHCNGENNLAKTCKQHHQDSKVEIIKMY</sequence>
<dbReference type="EMBL" id="CAJVQB010001983">
    <property type="protein sequence ID" value="CAG8557922.1"/>
    <property type="molecule type" value="Genomic_DNA"/>
</dbReference>
<evidence type="ECO:0000313" key="2">
    <source>
        <dbReference type="Proteomes" id="UP000789901"/>
    </source>
</evidence>
<dbReference type="Proteomes" id="UP000789901">
    <property type="component" value="Unassembled WGS sequence"/>
</dbReference>
<proteinExistence type="predicted"/>